<evidence type="ECO:0000313" key="2">
    <source>
        <dbReference type="EMBL" id="SHO53639.1"/>
    </source>
</evidence>
<feature type="transmembrane region" description="Helical" evidence="1">
    <location>
        <begin position="80"/>
        <end position="101"/>
    </location>
</feature>
<accession>A0A1M7YLZ7</accession>
<organism evidence="2 3">
    <name type="scientific">Desulfopila aestuarii DSM 18488</name>
    <dbReference type="NCBI Taxonomy" id="1121416"/>
    <lineage>
        <taxon>Bacteria</taxon>
        <taxon>Pseudomonadati</taxon>
        <taxon>Thermodesulfobacteriota</taxon>
        <taxon>Desulfobulbia</taxon>
        <taxon>Desulfobulbales</taxon>
        <taxon>Desulfocapsaceae</taxon>
        <taxon>Desulfopila</taxon>
    </lineage>
</organism>
<protein>
    <submittedName>
        <fullName evidence="2">Uncharacterized protein</fullName>
    </submittedName>
</protein>
<evidence type="ECO:0000313" key="3">
    <source>
        <dbReference type="Proteomes" id="UP000184603"/>
    </source>
</evidence>
<name>A0A1M7YLZ7_9BACT</name>
<gene>
    <name evidence="2" type="ORF">SAMN02745220_05239</name>
</gene>
<reference evidence="2 3" key="1">
    <citation type="submission" date="2016-12" db="EMBL/GenBank/DDBJ databases">
        <authorList>
            <person name="Song W.-J."/>
            <person name="Kurnit D.M."/>
        </authorList>
    </citation>
    <scope>NUCLEOTIDE SEQUENCE [LARGE SCALE GENOMIC DNA]</scope>
    <source>
        <strain evidence="2 3">DSM 18488</strain>
    </source>
</reference>
<dbReference type="Proteomes" id="UP000184603">
    <property type="component" value="Unassembled WGS sequence"/>
</dbReference>
<keyword evidence="1" id="KW-0472">Membrane</keyword>
<sequence>MKILLKQCLLAKNPSIRNKSCLHCSGQSSIGKVTSQEYLGIVHNHFSMHEKTGKYVNQTKMQTAYKNDKTNDQLKRKLKIFLGIGCAGTLLVGVLIIWAAVTTVQHVADVGAKLNVPEKVQNLKTEALNLPALVKIGCWDKVQSLLDAQVWLEKPVSENIQSLKDACWDSGEKPTNQ</sequence>
<keyword evidence="3" id="KW-1185">Reference proteome</keyword>
<keyword evidence="1" id="KW-1133">Transmembrane helix</keyword>
<dbReference type="AlphaFoldDB" id="A0A1M7YLZ7"/>
<dbReference type="STRING" id="1121416.SAMN02745220_05239"/>
<keyword evidence="1" id="KW-0812">Transmembrane</keyword>
<proteinExistence type="predicted"/>
<dbReference type="EMBL" id="FRFE01000066">
    <property type="protein sequence ID" value="SHO53639.1"/>
    <property type="molecule type" value="Genomic_DNA"/>
</dbReference>
<evidence type="ECO:0000256" key="1">
    <source>
        <dbReference type="SAM" id="Phobius"/>
    </source>
</evidence>